<evidence type="ECO:0000313" key="3">
    <source>
        <dbReference type="Proteomes" id="UP000256779"/>
    </source>
</evidence>
<evidence type="ECO:0000259" key="1">
    <source>
        <dbReference type="PROSITE" id="PS51819"/>
    </source>
</evidence>
<sequence>MKPDLVIGVKDVRASAMWYEQVFQWKARHGGEEFEVLTQQGSEVMLCLHKWGTHEHPTLRAPSDTPGNGLILYFRTPQMHAIRARMEKLGFPVVEEVHLNPNSGIEEFSFRDPDGYYITASADHTFGLA</sequence>
<name>A0A3D9L5Y8_MARFU</name>
<dbReference type="OrthoDB" id="9795618at2"/>
<dbReference type="EMBL" id="QREG01000006">
    <property type="protein sequence ID" value="REE00136.1"/>
    <property type="molecule type" value="Genomic_DNA"/>
</dbReference>
<accession>A0A3D9L5Y8</accession>
<protein>
    <submittedName>
        <fullName evidence="2">Glyoxalase/bleomycin resistance protein/dioxygenase superfamily protein</fullName>
    </submittedName>
</protein>
<dbReference type="AlphaFoldDB" id="A0A3D9L5Y8"/>
<organism evidence="2 3">
    <name type="scientific">Marinoscillum furvescens DSM 4134</name>
    <dbReference type="NCBI Taxonomy" id="1122208"/>
    <lineage>
        <taxon>Bacteria</taxon>
        <taxon>Pseudomonadati</taxon>
        <taxon>Bacteroidota</taxon>
        <taxon>Cytophagia</taxon>
        <taxon>Cytophagales</taxon>
        <taxon>Reichenbachiellaceae</taxon>
        <taxon>Marinoscillum</taxon>
    </lineage>
</organism>
<dbReference type="InterPro" id="IPR037523">
    <property type="entry name" value="VOC_core"/>
</dbReference>
<dbReference type="Gene3D" id="3.10.180.10">
    <property type="entry name" value="2,3-Dihydroxybiphenyl 1,2-Dioxygenase, domain 1"/>
    <property type="match status" value="1"/>
</dbReference>
<proteinExistence type="predicted"/>
<dbReference type="PROSITE" id="PS51819">
    <property type="entry name" value="VOC"/>
    <property type="match status" value="1"/>
</dbReference>
<dbReference type="SUPFAM" id="SSF54593">
    <property type="entry name" value="Glyoxalase/Bleomycin resistance protein/Dihydroxybiphenyl dioxygenase"/>
    <property type="match status" value="1"/>
</dbReference>
<dbReference type="GO" id="GO:0051213">
    <property type="term" value="F:dioxygenase activity"/>
    <property type="evidence" value="ECO:0007669"/>
    <property type="project" value="UniProtKB-KW"/>
</dbReference>
<keyword evidence="3" id="KW-1185">Reference proteome</keyword>
<keyword evidence="2" id="KW-0560">Oxidoreductase</keyword>
<dbReference type="InterPro" id="IPR029068">
    <property type="entry name" value="Glyas_Bleomycin-R_OHBP_Dase"/>
</dbReference>
<reference evidence="2 3" key="1">
    <citation type="submission" date="2018-07" db="EMBL/GenBank/DDBJ databases">
        <title>Genomic Encyclopedia of Type Strains, Phase IV (KMG-IV): sequencing the most valuable type-strain genomes for metagenomic binning, comparative biology and taxonomic classification.</title>
        <authorList>
            <person name="Goeker M."/>
        </authorList>
    </citation>
    <scope>NUCLEOTIDE SEQUENCE [LARGE SCALE GENOMIC DNA]</scope>
    <source>
        <strain evidence="2 3">DSM 4134</strain>
    </source>
</reference>
<keyword evidence="2" id="KW-0223">Dioxygenase</keyword>
<gene>
    <name evidence="2" type="ORF">C7460_10675</name>
</gene>
<feature type="domain" description="VOC" evidence="1">
    <location>
        <begin position="1"/>
        <end position="123"/>
    </location>
</feature>
<dbReference type="InterPro" id="IPR004360">
    <property type="entry name" value="Glyas_Fos-R_dOase_dom"/>
</dbReference>
<dbReference type="RefSeq" id="WP_115867662.1">
    <property type="nucleotide sequence ID" value="NZ_QREG01000006.1"/>
</dbReference>
<dbReference type="Pfam" id="PF00903">
    <property type="entry name" value="Glyoxalase"/>
    <property type="match status" value="1"/>
</dbReference>
<evidence type="ECO:0000313" key="2">
    <source>
        <dbReference type="EMBL" id="REE00136.1"/>
    </source>
</evidence>
<dbReference type="Proteomes" id="UP000256779">
    <property type="component" value="Unassembled WGS sequence"/>
</dbReference>
<comment type="caution">
    <text evidence="2">The sequence shown here is derived from an EMBL/GenBank/DDBJ whole genome shotgun (WGS) entry which is preliminary data.</text>
</comment>